<keyword evidence="10" id="KW-1185">Reference proteome</keyword>
<feature type="transmembrane region" description="Helical" evidence="8">
    <location>
        <begin position="276"/>
        <end position="300"/>
    </location>
</feature>
<keyword evidence="6 8" id="KW-0472">Membrane</keyword>
<evidence type="ECO:0000313" key="10">
    <source>
        <dbReference type="Proteomes" id="UP000736583"/>
    </source>
</evidence>
<dbReference type="InterPro" id="IPR024923">
    <property type="entry name" value="PG_synth_SpoVB"/>
</dbReference>
<dbReference type="Proteomes" id="UP000736583">
    <property type="component" value="Unassembled WGS sequence"/>
</dbReference>
<feature type="transmembrane region" description="Helical" evidence="8">
    <location>
        <begin position="226"/>
        <end position="256"/>
    </location>
</feature>
<proteinExistence type="inferred from homology"/>
<evidence type="ECO:0000256" key="1">
    <source>
        <dbReference type="ARBA" id="ARBA00004141"/>
    </source>
</evidence>
<feature type="transmembrane region" description="Helical" evidence="8">
    <location>
        <begin position="475"/>
        <end position="495"/>
    </location>
</feature>
<keyword evidence="3" id="KW-0813">Transport</keyword>
<dbReference type="Pfam" id="PF01943">
    <property type="entry name" value="Polysacc_synt"/>
    <property type="match status" value="1"/>
</dbReference>
<feature type="transmembrane region" description="Helical" evidence="8">
    <location>
        <begin position="355"/>
        <end position="377"/>
    </location>
</feature>
<dbReference type="RefSeq" id="WP_216457540.1">
    <property type="nucleotide sequence ID" value="NZ_JAHLQL010000005.1"/>
</dbReference>
<keyword evidence="5 8" id="KW-1133">Transmembrane helix</keyword>
<dbReference type="InterPro" id="IPR050222">
    <property type="entry name" value="MATE_MdtK"/>
</dbReference>
<feature type="transmembrane region" description="Helical" evidence="8">
    <location>
        <begin position="12"/>
        <end position="30"/>
    </location>
</feature>
<feature type="transmembrane region" description="Helical" evidence="8">
    <location>
        <begin position="122"/>
        <end position="140"/>
    </location>
</feature>
<accession>A0ABS6F2U2</accession>
<organism evidence="9 10">
    <name type="scientific">Clostridium simiarum</name>
    <dbReference type="NCBI Taxonomy" id="2841506"/>
    <lineage>
        <taxon>Bacteria</taxon>
        <taxon>Bacillati</taxon>
        <taxon>Bacillota</taxon>
        <taxon>Clostridia</taxon>
        <taxon>Eubacteriales</taxon>
        <taxon>Clostridiaceae</taxon>
        <taxon>Clostridium</taxon>
    </lineage>
</organism>
<dbReference type="EMBL" id="JAHLQL010000005">
    <property type="protein sequence ID" value="MBU5592827.1"/>
    <property type="molecule type" value="Genomic_DNA"/>
</dbReference>
<feature type="transmembrane region" description="Helical" evidence="8">
    <location>
        <begin position="187"/>
        <end position="206"/>
    </location>
</feature>
<keyword evidence="4 8" id="KW-0812">Transmembrane</keyword>
<sequence length="501" mass="56492">MVKDRFYRDSFTLTLSNLTTGVLGFMFSIILSRELGPEGMGLYGLIMPIYNLFICLICGGIIVAISKISAIYKDNNDIGNLKNTIKATMKFDFLWSFIIVLLVFIFAPFLGEKIIKDTRTIYAIRITCPAMIFIALSNILKGYFYGTSSIKIPAFIDILEKFIRIIIILFIVNYFKLSTITQTVSAAYVALCFGEFISLALLYIYYKRSTRKLSYVPKKTEGRAQLLFDVLVISLPLCLNGFISTALGALSTLILPRRLMSSGFQYSEALSTIGKFTGMTLNIVFFPMIVISSIVTVLIPDLSQSVNRKDTYFVENRILEVLRISFILGLATVILCISIPEYLGKMFFKRDDLTTYIKFASLSAPILYCSSTTYGILNGLGKQNTVLRNSLVTSLFELVSLYILTGIKSINIFGYGITMMMSSIVSIILNLKEIKKYYSINISIINIFIYILISLLFYFNLIILKTRIPDSLSQIKNLLLILVGFSSFFLSIIFTPRKHST</sequence>
<feature type="transmembrane region" description="Helical" evidence="8">
    <location>
        <begin position="93"/>
        <end position="110"/>
    </location>
</feature>
<feature type="transmembrane region" description="Helical" evidence="8">
    <location>
        <begin position="443"/>
        <end position="463"/>
    </location>
</feature>
<feature type="transmembrane region" description="Helical" evidence="8">
    <location>
        <begin position="152"/>
        <end position="175"/>
    </location>
</feature>
<evidence type="ECO:0000256" key="3">
    <source>
        <dbReference type="ARBA" id="ARBA00022448"/>
    </source>
</evidence>
<feature type="transmembrane region" description="Helical" evidence="8">
    <location>
        <begin position="50"/>
        <end position="72"/>
    </location>
</feature>
<dbReference type="NCBIfam" id="TIGR02900">
    <property type="entry name" value="spore_V_B"/>
    <property type="match status" value="1"/>
</dbReference>
<name>A0ABS6F2U2_9CLOT</name>
<evidence type="ECO:0000256" key="2">
    <source>
        <dbReference type="ARBA" id="ARBA00010199"/>
    </source>
</evidence>
<evidence type="ECO:0000256" key="6">
    <source>
        <dbReference type="ARBA" id="ARBA00023136"/>
    </source>
</evidence>
<feature type="transmembrane region" description="Helical" evidence="8">
    <location>
        <begin position="321"/>
        <end position="343"/>
    </location>
</feature>
<dbReference type="PANTHER" id="PTHR43298:SF2">
    <property type="entry name" value="FMN_FAD EXPORTER YEEO-RELATED"/>
    <property type="match status" value="1"/>
</dbReference>
<evidence type="ECO:0000256" key="8">
    <source>
        <dbReference type="SAM" id="Phobius"/>
    </source>
</evidence>
<feature type="transmembrane region" description="Helical" evidence="8">
    <location>
        <begin position="413"/>
        <end position="431"/>
    </location>
</feature>
<dbReference type="InterPro" id="IPR014249">
    <property type="entry name" value="Spore_V_B"/>
</dbReference>
<dbReference type="PIRSF" id="PIRSF038958">
    <property type="entry name" value="PG_synth_SpoVB"/>
    <property type="match status" value="1"/>
</dbReference>
<dbReference type="PANTHER" id="PTHR43298">
    <property type="entry name" value="MULTIDRUG RESISTANCE PROTEIN NORM-RELATED"/>
    <property type="match status" value="1"/>
</dbReference>
<comment type="caution">
    <text evidence="9">The sequence shown here is derived from an EMBL/GenBank/DDBJ whole genome shotgun (WGS) entry which is preliminary data.</text>
</comment>
<evidence type="ECO:0000256" key="4">
    <source>
        <dbReference type="ARBA" id="ARBA00022692"/>
    </source>
</evidence>
<gene>
    <name evidence="9" type="primary">spoVB</name>
    <name evidence="9" type="ORF">KQI89_13825</name>
</gene>
<evidence type="ECO:0000256" key="5">
    <source>
        <dbReference type="ARBA" id="ARBA00022989"/>
    </source>
</evidence>
<comment type="similarity">
    <text evidence="2">Belongs to the multi antimicrobial extrusion (MATE) (TC 2.A.66.1) family.</text>
</comment>
<evidence type="ECO:0000313" key="9">
    <source>
        <dbReference type="EMBL" id="MBU5592827.1"/>
    </source>
</evidence>
<protein>
    <recommendedName>
        <fullName evidence="7">Multidrug-efflux transporter</fullName>
    </recommendedName>
</protein>
<dbReference type="InterPro" id="IPR002797">
    <property type="entry name" value="Polysacc_synth"/>
</dbReference>
<evidence type="ECO:0000256" key="7">
    <source>
        <dbReference type="ARBA" id="ARBA00031636"/>
    </source>
</evidence>
<comment type="subcellular location">
    <subcellularLocation>
        <location evidence="1">Membrane</location>
        <topology evidence="1">Multi-pass membrane protein</topology>
    </subcellularLocation>
</comment>
<reference evidence="9 10" key="1">
    <citation type="submission" date="2021-06" db="EMBL/GenBank/DDBJ databases">
        <authorList>
            <person name="Sun Q."/>
            <person name="Li D."/>
        </authorList>
    </citation>
    <scope>NUCLEOTIDE SEQUENCE [LARGE SCALE GENOMIC DNA]</scope>
    <source>
        <strain evidence="9 10">MSJ-4</strain>
    </source>
</reference>
<feature type="transmembrane region" description="Helical" evidence="8">
    <location>
        <begin position="389"/>
        <end position="407"/>
    </location>
</feature>